<dbReference type="AlphaFoldDB" id="A0A561E4K3"/>
<evidence type="ECO:0000313" key="3">
    <source>
        <dbReference type="Proteomes" id="UP000318297"/>
    </source>
</evidence>
<dbReference type="Pfam" id="PF10825">
    <property type="entry name" value="DUF2752"/>
    <property type="match status" value="1"/>
</dbReference>
<name>A0A561E4K3_9MICO</name>
<keyword evidence="1" id="KW-0472">Membrane</keyword>
<feature type="transmembrane region" description="Helical" evidence="1">
    <location>
        <begin position="48"/>
        <end position="70"/>
    </location>
</feature>
<organism evidence="2 3">
    <name type="scientific">Rudaeicoccus suwonensis</name>
    <dbReference type="NCBI Taxonomy" id="657409"/>
    <lineage>
        <taxon>Bacteria</taxon>
        <taxon>Bacillati</taxon>
        <taxon>Actinomycetota</taxon>
        <taxon>Actinomycetes</taxon>
        <taxon>Micrococcales</taxon>
        <taxon>Dermacoccaceae</taxon>
        <taxon>Rudaeicoccus</taxon>
    </lineage>
</organism>
<protein>
    <submittedName>
        <fullName evidence="2">Uncharacterized protein DUF2752</fullName>
    </submittedName>
</protein>
<evidence type="ECO:0000256" key="1">
    <source>
        <dbReference type="SAM" id="Phobius"/>
    </source>
</evidence>
<dbReference type="InterPro" id="IPR021215">
    <property type="entry name" value="DUF2752"/>
</dbReference>
<accession>A0A561E4K3</accession>
<gene>
    <name evidence="2" type="ORF">BKA23_2866</name>
</gene>
<proteinExistence type="predicted"/>
<keyword evidence="1" id="KW-1133">Transmembrane helix</keyword>
<evidence type="ECO:0000313" key="2">
    <source>
        <dbReference type="EMBL" id="TWE10500.1"/>
    </source>
</evidence>
<dbReference type="Proteomes" id="UP000318297">
    <property type="component" value="Unassembled WGS sequence"/>
</dbReference>
<comment type="caution">
    <text evidence="2">The sequence shown here is derived from an EMBL/GenBank/DDBJ whole genome shotgun (WGS) entry which is preliminary data.</text>
</comment>
<keyword evidence="1" id="KW-0812">Transmembrane</keyword>
<keyword evidence="3" id="KW-1185">Reference proteome</keyword>
<dbReference type="EMBL" id="VIVQ01000002">
    <property type="protein sequence ID" value="TWE10500.1"/>
    <property type="molecule type" value="Genomic_DNA"/>
</dbReference>
<sequence length="113" mass="12206">MAAGASVVLQRVTHEVCPMYAATGLYCPACGATRSVYALLRGDFTAALVYNAALIASIFLIGTRALLMLCGYDRSVRKIDQLVGSWSIQSWAAIAVCWTIVRNLSIMHGILRP</sequence>
<reference evidence="2 3" key="1">
    <citation type="submission" date="2019-06" db="EMBL/GenBank/DDBJ databases">
        <title>Sequencing the genomes of 1000 actinobacteria strains.</title>
        <authorList>
            <person name="Klenk H.-P."/>
        </authorList>
    </citation>
    <scope>NUCLEOTIDE SEQUENCE [LARGE SCALE GENOMIC DNA]</scope>
    <source>
        <strain evidence="2 3">DSM 19560</strain>
    </source>
</reference>